<proteinExistence type="predicted"/>
<keyword evidence="1" id="KW-0812">Transmembrane</keyword>
<keyword evidence="1" id="KW-1133">Transmembrane helix</keyword>
<name>A0A382CGJ0_9ZZZZ</name>
<dbReference type="AlphaFoldDB" id="A0A382CGJ0"/>
<dbReference type="EMBL" id="UINC01034326">
    <property type="protein sequence ID" value="SVB24994.1"/>
    <property type="molecule type" value="Genomic_DNA"/>
</dbReference>
<protein>
    <submittedName>
        <fullName evidence="2">Uncharacterized protein</fullName>
    </submittedName>
</protein>
<organism evidence="2">
    <name type="scientific">marine metagenome</name>
    <dbReference type="NCBI Taxonomy" id="408172"/>
    <lineage>
        <taxon>unclassified sequences</taxon>
        <taxon>metagenomes</taxon>
        <taxon>ecological metagenomes</taxon>
    </lineage>
</organism>
<evidence type="ECO:0000256" key="1">
    <source>
        <dbReference type="SAM" id="Phobius"/>
    </source>
</evidence>
<feature type="transmembrane region" description="Helical" evidence="1">
    <location>
        <begin position="19"/>
        <end position="38"/>
    </location>
</feature>
<gene>
    <name evidence="2" type="ORF">METZ01_LOCUS177848</name>
</gene>
<evidence type="ECO:0000313" key="2">
    <source>
        <dbReference type="EMBL" id="SVB24994.1"/>
    </source>
</evidence>
<reference evidence="2" key="1">
    <citation type="submission" date="2018-05" db="EMBL/GenBank/DDBJ databases">
        <authorList>
            <person name="Lanie J.A."/>
            <person name="Ng W.-L."/>
            <person name="Kazmierczak K.M."/>
            <person name="Andrzejewski T.M."/>
            <person name="Davidsen T.M."/>
            <person name="Wayne K.J."/>
            <person name="Tettelin H."/>
            <person name="Glass J.I."/>
            <person name="Rusch D."/>
            <person name="Podicherti R."/>
            <person name="Tsui H.-C.T."/>
            <person name="Winkler M.E."/>
        </authorList>
    </citation>
    <scope>NUCLEOTIDE SEQUENCE</scope>
</reference>
<accession>A0A382CGJ0</accession>
<sequence>MINANNTGMKSHFRNPDPYAIWFILTNMLAFIMIDKLVPYIPFNHTDQV</sequence>
<keyword evidence="1" id="KW-0472">Membrane</keyword>